<reference evidence="1" key="2">
    <citation type="submission" date="2003-05" db="EMBL/GenBank/DDBJ databases">
        <authorList>
            <person name="Buell C.R."/>
            <person name="Wing R.A."/>
            <person name="McCombie W.R."/>
            <person name="Messing J."/>
            <person name="Yuan Q."/>
            <person name="Ouyang S."/>
        </authorList>
    </citation>
    <scope>NUCLEOTIDE SEQUENCE</scope>
</reference>
<accession>Q33AX5</accession>
<protein>
    <submittedName>
        <fullName evidence="1">Uncharacterized protein</fullName>
    </submittedName>
</protein>
<reference evidence="1" key="1">
    <citation type="journal article" date="2003" name="Science">
        <title>In-depth view of structure, activity, and evolution of rice chromosome 10.</title>
        <authorList>
            <consortium name="Rice Chromosome 10 Sequencing Consortium"/>
        </authorList>
    </citation>
    <scope>NUCLEOTIDE SEQUENCE [LARGE SCALE GENOMIC DNA]</scope>
</reference>
<organism evidence="1">
    <name type="scientific">Oryza sativa subsp. japonica</name>
    <name type="common">Rice</name>
    <dbReference type="NCBI Taxonomy" id="39947"/>
    <lineage>
        <taxon>Eukaryota</taxon>
        <taxon>Viridiplantae</taxon>
        <taxon>Streptophyta</taxon>
        <taxon>Embryophyta</taxon>
        <taxon>Tracheophyta</taxon>
        <taxon>Spermatophyta</taxon>
        <taxon>Magnoliopsida</taxon>
        <taxon>Liliopsida</taxon>
        <taxon>Poales</taxon>
        <taxon>Poaceae</taxon>
        <taxon>BOP clade</taxon>
        <taxon>Oryzoideae</taxon>
        <taxon>Oryzeae</taxon>
        <taxon>Oryzinae</taxon>
        <taxon>Oryza</taxon>
        <taxon>Oryza sativa</taxon>
    </lineage>
</organism>
<reference evidence="1" key="3">
    <citation type="submission" date="2006-07" db="EMBL/GenBank/DDBJ databases">
        <authorList>
            <person name="Buell R."/>
        </authorList>
    </citation>
    <scope>NUCLEOTIDE SEQUENCE</scope>
</reference>
<name>Q33AX5_ORYSJ</name>
<sequence>MAAAPLSSCAATVATPAAPHRLFVFIRVGRVDPAVPEDQLFIAVDVEDFVSDKGKSYLP</sequence>
<proteinExistence type="predicted"/>
<gene>
    <name evidence="1" type="ordered locus">LOC_Os10g07150</name>
</gene>
<dbReference type="EMBL" id="DP000086">
    <property type="protein sequence ID" value="ABB46800.1"/>
    <property type="molecule type" value="Genomic_DNA"/>
</dbReference>
<dbReference type="AlphaFoldDB" id="Q33AX5"/>
<evidence type="ECO:0000313" key="1">
    <source>
        <dbReference type="EMBL" id="ABB46800.1"/>
    </source>
</evidence>